<dbReference type="RefSeq" id="WP_013692760.1">
    <property type="nucleotide sequence ID" value="NC_015379.1"/>
</dbReference>
<dbReference type="EMBL" id="CP002585">
    <property type="protein sequence ID" value="AEA68244.1"/>
    <property type="molecule type" value="Genomic_DNA"/>
</dbReference>
<name>F2KF18_PSEBN</name>
<dbReference type="HOGENOM" id="CLU_138530_0_0_6"/>
<sequence length="135" mass="14780">MKISTVPQLSSLSQSSHVARLPADAGNTAADFFFAWKQGVALAGYVYFGDGSKAGFNKACCRWDLRPIMRMIDKNFEVLSTQERTFLAALVSFHDTGKGGELLRQAGVKGLADLGLLEAEQRDVIASLVMHYHGW</sequence>
<accession>F2KF18</accession>
<reference key="2">
    <citation type="submission" date="2011-03" db="EMBL/GenBank/DDBJ databases">
        <title>Complete Genome Sequence of a beneficial plant roots-associated bacterium Pseudomonas brassicacearum.</title>
        <authorList>
            <person name="Ortet P."/>
            <person name="Barakat M."/>
            <person name="Lalaouna D."/>
            <person name="Fochesato S."/>
            <person name="Barbe V."/>
            <person name="Santaella C."/>
            <person name="Heulin T."/>
            <person name="Achouak W."/>
        </authorList>
    </citation>
    <scope>NUCLEOTIDE SEQUENCE</scope>
    <source>
        <strain>NFM421</strain>
    </source>
</reference>
<organism evidence="1 2">
    <name type="scientific">Pseudomonas brassicacearum (strain NFM421)</name>
    <dbReference type="NCBI Taxonomy" id="994484"/>
    <lineage>
        <taxon>Bacteria</taxon>
        <taxon>Pseudomonadati</taxon>
        <taxon>Pseudomonadota</taxon>
        <taxon>Gammaproteobacteria</taxon>
        <taxon>Pseudomonadales</taxon>
        <taxon>Pseudomonadaceae</taxon>
        <taxon>Pseudomonas</taxon>
    </lineage>
</organism>
<proteinExistence type="predicted"/>
<gene>
    <name evidence="1" type="ORF">PSEBR_a2006</name>
</gene>
<dbReference type="AlphaFoldDB" id="F2KF18"/>
<protein>
    <submittedName>
        <fullName evidence="1">Uncharacterized protein</fullName>
    </submittedName>
</protein>
<evidence type="ECO:0000313" key="2">
    <source>
        <dbReference type="Proteomes" id="UP000006692"/>
    </source>
</evidence>
<dbReference type="KEGG" id="pba:PSEBR_a2006"/>
<reference evidence="1 2" key="1">
    <citation type="journal article" date="2011" name="J. Bacteriol.">
        <title>Complete genome sequence of a beneficial plant root-associated bacterium, Pseudomonas brassicacearum.</title>
        <authorList>
            <person name="Ortet P."/>
            <person name="Barakat M."/>
            <person name="Lalaouna D."/>
            <person name="Fochesato S."/>
            <person name="Barbe V."/>
            <person name="Vacherie B."/>
            <person name="Santaella C."/>
            <person name="Heulin T."/>
            <person name="Achouak W."/>
        </authorList>
    </citation>
    <scope>NUCLEOTIDE SEQUENCE [LARGE SCALE GENOMIC DNA]</scope>
    <source>
        <strain evidence="1 2">NFM421</strain>
    </source>
</reference>
<dbReference type="Proteomes" id="UP000006692">
    <property type="component" value="Chromosome"/>
</dbReference>
<evidence type="ECO:0000313" key="1">
    <source>
        <dbReference type="EMBL" id="AEA68244.1"/>
    </source>
</evidence>